<evidence type="ECO:0000256" key="1">
    <source>
        <dbReference type="ARBA" id="ARBA00000707"/>
    </source>
</evidence>
<keyword evidence="6" id="KW-0833">Ubl conjugation pathway</keyword>
<keyword evidence="5" id="KW-0645">Protease</keyword>
<dbReference type="GO" id="GO:0005829">
    <property type="term" value="C:cytosol"/>
    <property type="evidence" value="ECO:0007669"/>
    <property type="project" value="TreeGrafter"/>
</dbReference>
<gene>
    <name evidence="12" type="ORF">A3770_02p15950</name>
</gene>
<reference evidence="12 13" key="1">
    <citation type="submission" date="2018-07" db="EMBL/GenBank/DDBJ databases">
        <title>The complete nuclear genome of the prasinophyte Chloropicon primus (CCMP1205).</title>
        <authorList>
            <person name="Pombert J.-F."/>
            <person name="Otis C."/>
            <person name="Turmel M."/>
            <person name="Lemieux C."/>
        </authorList>
    </citation>
    <scope>NUCLEOTIDE SEQUENCE [LARGE SCALE GENOMIC DNA]</scope>
    <source>
        <strain evidence="12 13">CCMP1205</strain>
    </source>
</reference>
<sequence length="1085" mass="121985">MVSARERGGRKRQRGWSVGGKGGRDDNEKREEELKDAITKLERFGENHGVGQGSGSGRKRKGKAGGGHKSEGLSVEALWELACDSQAARSTSGSMSRKAEISECGRGVNLKIGDRKVSSPFCVCTYSKSNQSKRKGLWKKDQDLLLQVGENPAFYERRIASQAATGESSKRQEAQALATATKTTKLWPAGLRNLGATCYANSVLQCLFNVHDLRRMLLMISLGRKGSKKSMDCDGGTDIPEELLIVDGLHKLFAEMQFGPVAVVNPEHFLTQVLQLNKGVQQDCQEFWTLLHYSLDAGLQRIEDKSFHSLMNSNFVGQTSYKTVCKNCKQQSASSKILHDFQVLELEVKENGKKNVQASLESSLETYLAEEMLEGDNKYFCENCDSRQNAARRTEINHLPTHLILQLKRFRYDLKTFERKKIKANFSFPLSVNMDPYLTKERGRKSSKAAKEESVYDIESIILHKGKSAAQGHYISLVKREEDQLWWQFDDQNVTCVGPDLTKLNNFVKDEAKEDSLMSTQVYIIVYKSRKSSQPRPQDVTMDILPPTSKQQISSILDSFRESKESYQVKRDLFLNKLHLKREQVEKFFELASDSYDASLAYCVSTESLGNWATTLKGCEAIDMKPFKCRHGHIDPKRINELKVLSPACFQLLNENVPINPVLSADMLCVSCLKELFQKELTELEMERRNFDMLLEYTGQGAEGSESHLRVLQVNGSSGENFYISKRWFQRWLRGTNFQDTMQTSPTEDLVCQCGTGISPDPRAHRDLIEISGALWRYFADTCAYFNTPAPDINGGKGICDVCSNTLLPMRYMTSNKSIAKAEKKVVEVMKDITTRSPLILKSRDAYCLVPIKWFYQWKKLLAEEASAQTLIESISSCLNEVKALVSKEGKHSWKEPFVAFAKAQLRRNSWHQSLHDSNVLILTASVWKVLRNIAGTRDNSEIELHLITQKDLPPKIATEPNLSAARVMDDTRANGAGAELNLWVYGTFEGEGTAPSSKRAIEVSVSSSKTIAELKHVIESGKPKPRGSITGLFHCQNELEDKGTLLSSYLLQGDVLYFETSKDGETSSEDGQEEKNFSGTRLMC</sequence>
<feature type="region of interest" description="Disordered" evidence="10">
    <location>
        <begin position="1063"/>
        <end position="1085"/>
    </location>
</feature>
<dbReference type="InterPro" id="IPR028889">
    <property type="entry name" value="USP"/>
</dbReference>
<dbReference type="PROSITE" id="PS00972">
    <property type="entry name" value="USP_1"/>
    <property type="match status" value="1"/>
</dbReference>
<evidence type="ECO:0000256" key="10">
    <source>
        <dbReference type="SAM" id="MobiDB-lite"/>
    </source>
</evidence>
<dbReference type="EC" id="3.4.19.12" evidence="4"/>
<organism evidence="12 13">
    <name type="scientific">Chloropicon primus</name>
    <dbReference type="NCBI Taxonomy" id="1764295"/>
    <lineage>
        <taxon>Eukaryota</taxon>
        <taxon>Viridiplantae</taxon>
        <taxon>Chlorophyta</taxon>
        <taxon>Chloropicophyceae</taxon>
        <taxon>Chloropicales</taxon>
        <taxon>Chloropicaceae</taxon>
        <taxon>Chloropicon</taxon>
    </lineage>
</organism>
<proteinExistence type="inferred from homology"/>
<accession>A0A5B8MF96</accession>
<dbReference type="SUPFAM" id="SSF54001">
    <property type="entry name" value="Cysteine proteinases"/>
    <property type="match status" value="1"/>
</dbReference>
<evidence type="ECO:0000259" key="11">
    <source>
        <dbReference type="PROSITE" id="PS50235"/>
    </source>
</evidence>
<feature type="region of interest" description="Disordered" evidence="10">
    <location>
        <begin position="1"/>
        <end position="71"/>
    </location>
</feature>
<dbReference type="InterPro" id="IPR018200">
    <property type="entry name" value="USP_CS"/>
</dbReference>
<evidence type="ECO:0000313" key="12">
    <source>
        <dbReference type="EMBL" id="QDZ19077.1"/>
    </source>
</evidence>
<dbReference type="GO" id="GO:0005634">
    <property type="term" value="C:nucleus"/>
    <property type="evidence" value="ECO:0007669"/>
    <property type="project" value="UniProtKB-SubCell"/>
</dbReference>
<dbReference type="Gene3D" id="3.90.70.10">
    <property type="entry name" value="Cysteine proteinases"/>
    <property type="match status" value="1"/>
</dbReference>
<keyword evidence="9" id="KW-0539">Nucleus</keyword>
<comment type="catalytic activity">
    <reaction evidence="1">
        <text>Thiol-dependent hydrolysis of ester, thioester, amide, peptide and isopeptide bonds formed by the C-terminal Gly of ubiquitin (a 76-residue protein attached to proteins as an intracellular targeting signal).</text>
        <dbReference type="EC" id="3.4.19.12"/>
    </reaction>
</comment>
<dbReference type="EMBL" id="CP031035">
    <property type="protein sequence ID" value="QDZ19077.1"/>
    <property type="molecule type" value="Genomic_DNA"/>
</dbReference>
<evidence type="ECO:0000256" key="8">
    <source>
        <dbReference type="ARBA" id="ARBA00022807"/>
    </source>
</evidence>
<evidence type="ECO:0000256" key="3">
    <source>
        <dbReference type="ARBA" id="ARBA00009085"/>
    </source>
</evidence>
<keyword evidence="8" id="KW-0788">Thiol protease</keyword>
<dbReference type="STRING" id="1764295.A0A5B8MF96"/>
<feature type="compositionally biased region" description="Basic and acidic residues" evidence="10">
    <location>
        <begin position="22"/>
        <end position="46"/>
    </location>
</feature>
<protein>
    <recommendedName>
        <fullName evidence="4">ubiquitinyl hydrolase 1</fullName>
        <ecNumber evidence="4">3.4.19.12</ecNumber>
    </recommendedName>
</protein>
<evidence type="ECO:0000256" key="4">
    <source>
        <dbReference type="ARBA" id="ARBA00012759"/>
    </source>
</evidence>
<dbReference type="GO" id="GO:0016579">
    <property type="term" value="P:protein deubiquitination"/>
    <property type="evidence" value="ECO:0007669"/>
    <property type="project" value="InterPro"/>
</dbReference>
<dbReference type="PANTHER" id="PTHR24006:SF722">
    <property type="entry name" value="UBIQUITIN CARBOXYL-TERMINAL HYDROLASE 48"/>
    <property type="match status" value="1"/>
</dbReference>
<dbReference type="AlphaFoldDB" id="A0A5B8MF96"/>
<comment type="subcellular location">
    <subcellularLocation>
        <location evidence="2">Nucleus</location>
    </subcellularLocation>
</comment>
<dbReference type="OrthoDB" id="289038at2759"/>
<dbReference type="GO" id="GO:0004843">
    <property type="term" value="F:cysteine-type deubiquitinase activity"/>
    <property type="evidence" value="ECO:0007669"/>
    <property type="project" value="UniProtKB-EC"/>
</dbReference>
<dbReference type="Pfam" id="PF00443">
    <property type="entry name" value="UCH"/>
    <property type="match status" value="1"/>
</dbReference>
<dbReference type="InterPro" id="IPR001394">
    <property type="entry name" value="Peptidase_C19_UCH"/>
</dbReference>
<comment type="similarity">
    <text evidence="3">Belongs to the peptidase C19 family.</text>
</comment>
<feature type="domain" description="USP" evidence="11">
    <location>
        <begin position="189"/>
        <end position="530"/>
    </location>
</feature>
<evidence type="ECO:0000256" key="6">
    <source>
        <dbReference type="ARBA" id="ARBA00022786"/>
    </source>
</evidence>
<dbReference type="PROSITE" id="PS50235">
    <property type="entry name" value="USP_3"/>
    <property type="match status" value="1"/>
</dbReference>
<dbReference type="PANTHER" id="PTHR24006">
    <property type="entry name" value="UBIQUITIN CARBOXYL-TERMINAL HYDROLASE"/>
    <property type="match status" value="1"/>
</dbReference>
<dbReference type="GO" id="GO:0006508">
    <property type="term" value="P:proteolysis"/>
    <property type="evidence" value="ECO:0007669"/>
    <property type="project" value="UniProtKB-KW"/>
</dbReference>
<evidence type="ECO:0000256" key="9">
    <source>
        <dbReference type="ARBA" id="ARBA00023242"/>
    </source>
</evidence>
<evidence type="ECO:0000313" key="13">
    <source>
        <dbReference type="Proteomes" id="UP000316726"/>
    </source>
</evidence>
<evidence type="ECO:0000256" key="2">
    <source>
        <dbReference type="ARBA" id="ARBA00004123"/>
    </source>
</evidence>
<evidence type="ECO:0000256" key="7">
    <source>
        <dbReference type="ARBA" id="ARBA00022801"/>
    </source>
</evidence>
<evidence type="ECO:0000256" key="5">
    <source>
        <dbReference type="ARBA" id="ARBA00022670"/>
    </source>
</evidence>
<keyword evidence="13" id="KW-1185">Reference proteome</keyword>
<name>A0A5B8MF96_9CHLO</name>
<dbReference type="InterPro" id="IPR038765">
    <property type="entry name" value="Papain-like_cys_pep_sf"/>
</dbReference>
<dbReference type="Proteomes" id="UP000316726">
    <property type="component" value="Chromosome 2"/>
</dbReference>
<dbReference type="InterPro" id="IPR050164">
    <property type="entry name" value="Peptidase_C19"/>
</dbReference>
<keyword evidence="7 12" id="KW-0378">Hydrolase</keyword>